<evidence type="ECO:0000256" key="8">
    <source>
        <dbReference type="RuleBase" id="RU363034"/>
    </source>
</evidence>
<evidence type="ECO:0000256" key="2">
    <source>
        <dbReference type="ARBA" id="ARBA00022801"/>
    </source>
</evidence>
<comment type="caution">
    <text evidence="7">Lacks conserved residue(s) required for the propagation of feature annotation.</text>
</comment>
<evidence type="ECO:0000256" key="5">
    <source>
        <dbReference type="ARBA" id="ARBA00023180"/>
    </source>
</evidence>
<keyword evidence="9" id="KW-0812">Transmembrane</keyword>
<evidence type="ECO:0000259" key="11">
    <source>
        <dbReference type="PROSITE" id="PS50287"/>
    </source>
</evidence>
<dbReference type="PROSITE" id="PS00134">
    <property type="entry name" value="TRYPSIN_HIS"/>
    <property type="match status" value="1"/>
</dbReference>
<feature type="transmembrane region" description="Helical" evidence="9">
    <location>
        <begin position="113"/>
        <end position="138"/>
    </location>
</feature>
<evidence type="ECO:0000256" key="7">
    <source>
        <dbReference type="PROSITE-ProRule" id="PRU00196"/>
    </source>
</evidence>
<dbReference type="Gene3D" id="2.40.10.10">
    <property type="entry name" value="Trypsin-like serine proteases"/>
    <property type="match status" value="1"/>
</dbReference>
<dbReference type="InterPro" id="IPR001314">
    <property type="entry name" value="Peptidase_S1A"/>
</dbReference>
<evidence type="ECO:0008006" key="14">
    <source>
        <dbReference type="Google" id="ProtNLM"/>
    </source>
</evidence>
<dbReference type="Pfam" id="PF15494">
    <property type="entry name" value="SRCR_2"/>
    <property type="match status" value="1"/>
</dbReference>
<dbReference type="SMART" id="SM00020">
    <property type="entry name" value="Tryp_SPc"/>
    <property type="match status" value="1"/>
</dbReference>
<dbReference type="PANTHER" id="PTHR24252">
    <property type="entry name" value="ACROSIN-RELATED"/>
    <property type="match status" value="1"/>
</dbReference>
<evidence type="ECO:0000256" key="1">
    <source>
        <dbReference type="ARBA" id="ARBA00022670"/>
    </source>
</evidence>
<dbReference type="SUPFAM" id="SSF56487">
    <property type="entry name" value="SRCR-like"/>
    <property type="match status" value="1"/>
</dbReference>
<keyword evidence="4 6" id="KW-1015">Disulfide bond</keyword>
<dbReference type="InterPro" id="IPR033116">
    <property type="entry name" value="TRYPSIN_SER"/>
</dbReference>
<dbReference type="OrthoDB" id="6380398at2759"/>
<dbReference type="GO" id="GO:0004252">
    <property type="term" value="F:serine-type endopeptidase activity"/>
    <property type="evidence" value="ECO:0007669"/>
    <property type="project" value="InterPro"/>
</dbReference>
<name>A0A553NRN2_9TELE</name>
<dbReference type="PROSITE" id="PS50068">
    <property type="entry name" value="LDLRA_2"/>
    <property type="match status" value="1"/>
</dbReference>
<evidence type="ECO:0000256" key="3">
    <source>
        <dbReference type="ARBA" id="ARBA00022825"/>
    </source>
</evidence>
<feature type="non-terminal residue" evidence="12">
    <location>
        <position position="1"/>
    </location>
</feature>
<dbReference type="PROSITE" id="PS01209">
    <property type="entry name" value="LDLRA_1"/>
    <property type="match status" value="1"/>
</dbReference>
<evidence type="ECO:0000256" key="9">
    <source>
        <dbReference type="SAM" id="Phobius"/>
    </source>
</evidence>
<dbReference type="InterPro" id="IPR002172">
    <property type="entry name" value="LDrepeatLR_classA_rpt"/>
</dbReference>
<dbReference type="Gene3D" id="4.10.400.10">
    <property type="entry name" value="Low-density Lipoprotein Receptor"/>
    <property type="match status" value="1"/>
</dbReference>
<gene>
    <name evidence="12" type="ORF">DNTS_034802</name>
</gene>
<dbReference type="Gene3D" id="3.10.250.10">
    <property type="entry name" value="SRCR-like domain"/>
    <property type="match status" value="1"/>
</dbReference>
<dbReference type="CDD" id="cd00190">
    <property type="entry name" value="Tryp_SPc"/>
    <property type="match status" value="1"/>
</dbReference>
<dbReference type="InterPro" id="IPR036772">
    <property type="entry name" value="SRCR-like_dom_sf"/>
</dbReference>
<dbReference type="CDD" id="cd00112">
    <property type="entry name" value="LDLa"/>
    <property type="match status" value="1"/>
</dbReference>
<evidence type="ECO:0000313" key="13">
    <source>
        <dbReference type="Proteomes" id="UP000316079"/>
    </source>
</evidence>
<dbReference type="SMART" id="SM00192">
    <property type="entry name" value="LDLa"/>
    <property type="match status" value="1"/>
</dbReference>
<dbReference type="PROSITE" id="PS50240">
    <property type="entry name" value="TRYPSIN_DOM"/>
    <property type="match status" value="1"/>
</dbReference>
<dbReference type="Pfam" id="PF00057">
    <property type="entry name" value="Ldl_recept_a"/>
    <property type="match status" value="1"/>
</dbReference>
<dbReference type="InterPro" id="IPR018114">
    <property type="entry name" value="TRYPSIN_HIS"/>
</dbReference>
<dbReference type="STRING" id="623744.A0A553NRN2"/>
<feature type="domain" description="SRCR" evidence="11">
    <location>
        <begin position="176"/>
        <end position="275"/>
    </location>
</feature>
<dbReference type="EMBL" id="SRMA01026809">
    <property type="protein sequence ID" value="TRY68083.1"/>
    <property type="molecule type" value="Genomic_DNA"/>
</dbReference>
<dbReference type="PRINTS" id="PR00722">
    <property type="entry name" value="CHYMOTRYPSIN"/>
</dbReference>
<evidence type="ECO:0000256" key="4">
    <source>
        <dbReference type="ARBA" id="ARBA00023157"/>
    </source>
</evidence>
<sequence>DLAEDGAEYGALELASITEDDLPEIGTPTTFNVSSFSSQNSHFIHFHDPDTQDPHVPVELPVESSAPLPVYKVYSVQVPPSPGVPIIKVQPFLNGNDLSNLKSLCWPYVSRRLLALLISLLLIIIFILTLGIGLGVGLRSCSGKFHCVSSPHCIRKNAVCDGVQDCKDGEDELNCVRVSGGSRVLQVFIRGSWRTVCSEGWDSHLGSVACRQLGYSSYVSSAAVPMSSIEGVFQNNLVAIDINQTDWHTSFKIHNSSYVRKTQCTSGLVTAVKCIECGSSLAVRSSRIVGGNVSRLGQIPWQVSLHYQNQHLCGGAVISERWILTAAHCVYGFDQPVLWSVYAGVVNQPLSGSGSLSVEKIIYHANYRPKSLSYDIALMKLSLPLSFNDKVLPICLPSYDEIFKDGQMCLVSGWGATVNDGEASVSLHVAQAPLLSRRDCHRADLTSWNICAGFLKGGAGTCQGDSGGPLACQNSGWTLTGTASWDESCGQKNKPGVYTSITKGLTWIQQQMEVKLK</sequence>
<evidence type="ECO:0000313" key="12">
    <source>
        <dbReference type="EMBL" id="TRY68083.1"/>
    </source>
</evidence>
<organism evidence="12 13">
    <name type="scientific">Danionella cerebrum</name>
    <dbReference type="NCBI Taxonomy" id="2873325"/>
    <lineage>
        <taxon>Eukaryota</taxon>
        <taxon>Metazoa</taxon>
        <taxon>Chordata</taxon>
        <taxon>Craniata</taxon>
        <taxon>Vertebrata</taxon>
        <taxon>Euteleostomi</taxon>
        <taxon>Actinopterygii</taxon>
        <taxon>Neopterygii</taxon>
        <taxon>Teleostei</taxon>
        <taxon>Ostariophysi</taxon>
        <taxon>Cypriniformes</taxon>
        <taxon>Danionidae</taxon>
        <taxon>Danioninae</taxon>
        <taxon>Danionella</taxon>
    </lineage>
</organism>
<proteinExistence type="predicted"/>
<comment type="caution">
    <text evidence="12">The sequence shown here is derived from an EMBL/GenBank/DDBJ whole genome shotgun (WGS) entry which is preliminary data.</text>
</comment>
<feature type="disulfide bond" evidence="6">
    <location>
        <begin position="141"/>
        <end position="153"/>
    </location>
</feature>
<dbReference type="AlphaFoldDB" id="A0A553NRN2"/>
<evidence type="ECO:0000259" key="10">
    <source>
        <dbReference type="PROSITE" id="PS50240"/>
    </source>
</evidence>
<keyword evidence="13" id="KW-1185">Reference proteome</keyword>
<dbReference type="InterPro" id="IPR036055">
    <property type="entry name" value="LDL_receptor-like_sf"/>
</dbReference>
<dbReference type="InterPro" id="IPR001254">
    <property type="entry name" value="Trypsin_dom"/>
</dbReference>
<dbReference type="SMART" id="SM00202">
    <property type="entry name" value="SR"/>
    <property type="match status" value="1"/>
</dbReference>
<keyword evidence="3 8" id="KW-0720">Serine protease</keyword>
<reference evidence="12 13" key="1">
    <citation type="journal article" date="2019" name="Sci. Data">
        <title>Hybrid genome assembly and annotation of Danionella translucida.</title>
        <authorList>
            <person name="Kadobianskyi M."/>
            <person name="Schulze L."/>
            <person name="Schuelke M."/>
            <person name="Judkewitz B."/>
        </authorList>
    </citation>
    <scope>NUCLEOTIDE SEQUENCE [LARGE SCALE GENOMIC DNA]</scope>
    <source>
        <strain evidence="12 13">Bolton</strain>
    </source>
</reference>
<keyword evidence="5" id="KW-0325">Glycoprotein</keyword>
<keyword evidence="9" id="KW-1133">Transmembrane helix</keyword>
<feature type="disulfide bond" evidence="6">
    <location>
        <begin position="160"/>
        <end position="175"/>
    </location>
</feature>
<keyword evidence="9" id="KW-0472">Membrane</keyword>
<dbReference type="SUPFAM" id="SSF50494">
    <property type="entry name" value="Trypsin-like serine proteases"/>
    <property type="match status" value="1"/>
</dbReference>
<dbReference type="PROSITE" id="PS00135">
    <property type="entry name" value="TRYPSIN_SER"/>
    <property type="match status" value="1"/>
</dbReference>
<dbReference type="FunFam" id="2.40.10.10:FF:000003">
    <property type="entry name" value="Transmembrane serine protease 3"/>
    <property type="match status" value="1"/>
</dbReference>
<evidence type="ECO:0000256" key="6">
    <source>
        <dbReference type="PROSITE-ProRule" id="PRU00124"/>
    </source>
</evidence>
<feature type="domain" description="Peptidase S1" evidence="10">
    <location>
        <begin position="288"/>
        <end position="513"/>
    </location>
</feature>
<dbReference type="InterPro" id="IPR043504">
    <property type="entry name" value="Peptidase_S1_PA_chymotrypsin"/>
</dbReference>
<keyword evidence="2 8" id="KW-0378">Hydrolase</keyword>
<dbReference type="Pfam" id="PF00089">
    <property type="entry name" value="Trypsin"/>
    <property type="match status" value="1"/>
</dbReference>
<dbReference type="InterPro" id="IPR023415">
    <property type="entry name" value="LDLR_class-A_CS"/>
</dbReference>
<dbReference type="PANTHER" id="PTHR24252:SF27">
    <property type="entry name" value="TRANSMEMBRANE PROTEASE SERINE 3-LIKE"/>
    <property type="match status" value="1"/>
</dbReference>
<keyword evidence="1 8" id="KW-0645">Protease</keyword>
<dbReference type="Proteomes" id="UP000316079">
    <property type="component" value="Unassembled WGS sequence"/>
</dbReference>
<dbReference type="SUPFAM" id="SSF57424">
    <property type="entry name" value="LDL receptor-like module"/>
    <property type="match status" value="1"/>
</dbReference>
<dbReference type="GO" id="GO:0016020">
    <property type="term" value="C:membrane"/>
    <property type="evidence" value="ECO:0007669"/>
    <property type="project" value="InterPro"/>
</dbReference>
<dbReference type="InterPro" id="IPR009003">
    <property type="entry name" value="Peptidase_S1_PA"/>
</dbReference>
<dbReference type="PROSITE" id="PS50287">
    <property type="entry name" value="SRCR_2"/>
    <property type="match status" value="1"/>
</dbReference>
<accession>A0A553NRN2</accession>
<protein>
    <recommendedName>
        <fullName evidence="14">Peptidase S1 domain-containing protein</fullName>
    </recommendedName>
</protein>
<dbReference type="InterPro" id="IPR001190">
    <property type="entry name" value="SRCR"/>
</dbReference>
<dbReference type="GO" id="GO:0006508">
    <property type="term" value="P:proteolysis"/>
    <property type="evidence" value="ECO:0007669"/>
    <property type="project" value="UniProtKB-KW"/>
</dbReference>